<sequence length="315" mass="34771">MADSVEVEQMAEAKPRKLPCTASRLLGPGIKYGHKRGSSQNSSTIAAPNHCRGTDLLRQIRGSRHAPPTSEGVDFHEESPLRGEEESEKVLQHPTGLLISFIETYPRFPNAPAAKAINLEATGGAWPVGEVERAATVGQPGQFIDLPPVRVDHSEKPTKAKARRRRAPKMALPTSLDKDAIREAYEDVRSNLNDNEWAVFKFDGLKIVCSAKGQGFQEFCGEFQDDERAFGYIRIQMGDEMSKRSKFLFLTWIGPEVGVMQRAKMSTDKSIIKDVINNFAVELQVETSADLDLEMFKAHLNKAGGANYGTGVRDA</sequence>
<name>A0A182IKG9_ANOAO</name>
<comment type="function">
    <text evidence="6">Binds to F-actin in a calcium-independent manner. Has no direct effect on actin depolymerization. Acts as a chaperone for ALOX5 (5LO), influencing both its stability and activity in leukotrienes synthesis.</text>
</comment>
<reference evidence="11" key="1">
    <citation type="submission" date="2022-08" db="UniProtKB">
        <authorList>
            <consortium name="EnsemblMetazoa"/>
        </authorList>
    </citation>
    <scope>IDENTIFICATION</scope>
    <source>
        <strain evidence="11">EBRO</strain>
    </source>
</reference>
<feature type="region of interest" description="Disordered" evidence="9">
    <location>
        <begin position="1"/>
        <end position="49"/>
    </location>
</feature>
<evidence type="ECO:0000256" key="3">
    <source>
        <dbReference type="ARBA" id="ARBA00023203"/>
    </source>
</evidence>
<comment type="similarity">
    <text evidence="5">Belongs to the actin-binding proteins ADF family. Coactosin subfamily.</text>
</comment>
<comment type="subunit">
    <text evidence="7">Interacts with 5-lipoxygenase (ALOX5/5LO) in a calcium-independent manner. Binds to F-actin with a stoichiometry of 1:2.</text>
</comment>
<dbReference type="VEuPathDB" id="VectorBase:AATE000857"/>
<dbReference type="GO" id="GO:0030833">
    <property type="term" value="P:regulation of actin filament polymerization"/>
    <property type="evidence" value="ECO:0007669"/>
    <property type="project" value="TreeGrafter"/>
</dbReference>
<dbReference type="GO" id="GO:0051015">
    <property type="term" value="F:actin filament binding"/>
    <property type="evidence" value="ECO:0007669"/>
    <property type="project" value="TreeGrafter"/>
</dbReference>
<dbReference type="STRING" id="41427.A0A182IKG9"/>
<evidence type="ECO:0000313" key="11">
    <source>
        <dbReference type="EnsemblMetazoa" id="AATE000857-PA.1"/>
    </source>
</evidence>
<dbReference type="PANTHER" id="PTHR10829:SF29">
    <property type="entry name" value="COACTOSIN-LIKE PROTEIN"/>
    <property type="match status" value="1"/>
</dbReference>
<dbReference type="Pfam" id="PF00241">
    <property type="entry name" value="Cofilin_ADF"/>
    <property type="match status" value="1"/>
</dbReference>
<dbReference type="PROSITE" id="PS51263">
    <property type="entry name" value="ADF_H"/>
    <property type="match status" value="1"/>
</dbReference>
<evidence type="ECO:0000256" key="8">
    <source>
        <dbReference type="ARBA" id="ARBA00068121"/>
    </source>
</evidence>
<evidence type="ECO:0000256" key="2">
    <source>
        <dbReference type="ARBA" id="ARBA00022490"/>
    </source>
</evidence>
<evidence type="ECO:0000256" key="4">
    <source>
        <dbReference type="ARBA" id="ARBA00023212"/>
    </source>
</evidence>
<dbReference type="SUPFAM" id="SSF55753">
    <property type="entry name" value="Actin depolymerizing proteins"/>
    <property type="match status" value="1"/>
</dbReference>
<dbReference type="Gene3D" id="3.40.20.10">
    <property type="entry name" value="Severin"/>
    <property type="match status" value="1"/>
</dbReference>
<organism evidence="11">
    <name type="scientific">Anopheles atroparvus</name>
    <name type="common">European mosquito</name>
    <dbReference type="NCBI Taxonomy" id="41427"/>
    <lineage>
        <taxon>Eukaryota</taxon>
        <taxon>Metazoa</taxon>
        <taxon>Ecdysozoa</taxon>
        <taxon>Arthropoda</taxon>
        <taxon>Hexapoda</taxon>
        <taxon>Insecta</taxon>
        <taxon>Pterygota</taxon>
        <taxon>Neoptera</taxon>
        <taxon>Endopterygota</taxon>
        <taxon>Diptera</taxon>
        <taxon>Nematocera</taxon>
        <taxon>Culicoidea</taxon>
        <taxon>Culicidae</taxon>
        <taxon>Anophelinae</taxon>
        <taxon>Anopheles</taxon>
    </lineage>
</organism>
<evidence type="ECO:0000256" key="6">
    <source>
        <dbReference type="ARBA" id="ARBA00058385"/>
    </source>
</evidence>
<evidence type="ECO:0000256" key="5">
    <source>
        <dbReference type="ARBA" id="ARBA00038052"/>
    </source>
</evidence>
<keyword evidence="4" id="KW-0206">Cytoskeleton</keyword>
<dbReference type="EnsemblMetazoa" id="AATE000857-RA">
    <property type="protein sequence ID" value="AATE000857-PA.1"/>
    <property type="gene ID" value="AATE000857"/>
</dbReference>
<evidence type="ECO:0000256" key="9">
    <source>
        <dbReference type="SAM" id="MobiDB-lite"/>
    </source>
</evidence>
<dbReference type="FunFam" id="3.40.20.10:FF:000018">
    <property type="entry name" value="Coactosin-like 1"/>
    <property type="match status" value="1"/>
</dbReference>
<dbReference type="SMART" id="SM00102">
    <property type="entry name" value="ADF"/>
    <property type="match status" value="1"/>
</dbReference>
<dbReference type="GO" id="GO:0005884">
    <property type="term" value="C:actin filament"/>
    <property type="evidence" value="ECO:0007669"/>
    <property type="project" value="TreeGrafter"/>
</dbReference>
<accession>A0A182IKG9</accession>
<comment type="subcellular location">
    <subcellularLocation>
        <location evidence="1">Cytoplasm</location>
        <location evidence="1">Cytoskeleton</location>
    </subcellularLocation>
</comment>
<dbReference type="GO" id="GO:0030864">
    <property type="term" value="C:cortical actin cytoskeleton"/>
    <property type="evidence" value="ECO:0007669"/>
    <property type="project" value="TreeGrafter"/>
</dbReference>
<evidence type="ECO:0000256" key="1">
    <source>
        <dbReference type="ARBA" id="ARBA00004245"/>
    </source>
</evidence>
<protein>
    <recommendedName>
        <fullName evidence="8">Coactosin-like protein</fullName>
    </recommendedName>
</protein>
<evidence type="ECO:0000259" key="10">
    <source>
        <dbReference type="PROSITE" id="PS51263"/>
    </source>
</evidence>
<dbReference type="AlphaFoldDB" id="A0A182IKG9"/>
<dbReference type="CDD" id="cd11282">
    <property type="entry name" value="ADF_coactosin_like"/>
    <property type="match status" value="1"/>
</dbReference>
<keyword evidence="3" id="KW-0009">Actin-binding</keyword>
<dbReference type="InterPro" id="IPR002108">
    <property type="entry name" value="ADF-H"/>
</dbReference>
<dbReference type="InterPro" id="IPR029006">
    <property type="entry name" value="ADF-H/Gelsolin-like_dom_sf"/>
</dbReference>
<proteinExistence type="inferred from homology"/>
<keyword evidence="2" id="KW-0963">Cytoplasm</keyword>
<dbReference type="PANTHER" id="PTHR10829">
    <property type="entry name" value="CORTACTIN AND DREBRIN"/>
    <property type="match status" value="1"/>
</dbReference>
<feature type="domain" description="ADF-H" evidence="10">
    <location>
        <begin position="173"/>
        <end position="301"/>
    </location>
</feature>
<dbReference type="GO" id="GO:0030427">
    <property type="term" value="C:site of polarized growth"/>
    <property type="evidence" value="ECO:0007669"/>
    <property type="project" value="TreeGrafter"/>
</dbReference>
<evidence type="ECO:0000256" key="7">
    <source>
        <dbReference type="ARBA" id="ARBA00062335"/>
    </source>
</evidence>